<evidence type="ECO:0000256" key="10">
    <source>
        <dbReference type="ARBA" id="ARBA00047937"/>
    </source>
</evidence>
<comment type="subcellular location">
    <subcellularLocation>
        <location evidence="1 11">Cytoplasm</location>
    </subcellularLocation>
</comment>
<evidence type="ECO:0000256" key="3">
    <source>
        <dbReference type="ARBA" id="ARBA00011209"/>
    </source>
</evidence>
<keyword evidence="9 11" id="KW-0030">Aminoacyl-tRNA synthetase</keyword>
<dbReference type="NCBIfam" id="TIGR00211">
    <property type="entry name" value="glyS"/>
    <property type="match status" value="1"/>
</dbReference>
<keyword evidence="14" id="KW-1185">Reference proteome</keyword>
<evidence type="ECO:0000256" key="7">
    <source>
        <dbReference type="ARBA" id="ARBA00022840"/>
    </source>
</evidence>
<comment type="subunit">
    <text evidence="3 11">Tetramer of two alpha and two beta subunits.</text>
</comment>
<dbReference type="PANTHER" id="PTHR30075:SF2">
    <property type="entry name" value="GLYCINE--TRNA LIGASE, CHLOROPLASTIC_MITOCHONDRIAL 2"/>
    <property type="match status" value="1"/>
</dbReference>
<evidence type="ECO:0000256" key="9">
    <source>
        <dbReference type="ARBA" id="ARBA00023146"/>
    </source>
</evidence>
<dbReference type="Pfam" id="PF02092">
    <property type="entry name" value="tRNA_synt_2f"/>
    <property type="match status" value="1"/>
</dbReference>
<evidence type="ECO:0000259" key="12">
    <source>
        <dbReference type="Pfam" id="PF05746"/>
    </source>
</evidence>
<reference evidence="14" key="1">
    <citation type="submission" date="2015-08" db="EMBL/GenBank/DDBJ databases">
        <title>Complete Genome Sequence of Azospirillum thiophilum BV-S.</title>
        <authorList>
            <person name="Fomenkov A."/>
            <person name="Vincze T."/>
            <person name="Grabovich M."/>
            <person name="Dubinina G."/>
            <person name="Orlova M."/>
            <person name="Belousova E."/>
            <person name="Roberts R.J."/>
        </authorList>
    </citation>
    <scope>NUCLEOTIDE SEQUENCE [LARGE SCALE GENOMIC DNA]</scope>
    <source>
        <strain evidence="14">BV-S</strain>
    </source>
</reference>
<dbReference type="InterPro" id="IPR015944">
    <property type="entry name" value="Gly-tRNA-synth_bsu"/>
</dbReference>
<keyword evidence="4 11" id="KW-0963">Cytoplasm</keyword>
<sequence length="695" mass="75260">MTELLIEFFSEEIPARMQARAADDLKRLVTDKLAANGLAFTRAEAHSTPRRLALVVDGLAERTADVREEKKGPRLGSPEQAVAGFLKSAGLDSLDQCEQRDTGKGVFYFAVTEKKGRETADVLAEIIPAAMAELPWPKSMRWGTGTVRWVRPLHSIIALFGGRVLDGGYEIGGTQGRIAFGNSTRGHRFLAPDAFTVESFADYREKLLAAKVVLDREERKARIKADAEALAASQGLTLSPDDALLEEVAGLVEWPVVLMGSIDESFMDVPSEVLITSMRTHQKYFAVLDAAGRMAPRFIVVANTETVDGGKAVVAGNERVLRARLSDAKFFWDQDRKTKLEARVPALEKITFHAKLGTVAEKVTRVQLLAAEIARAIGADSDAASRAALLCKADLVTEVVGEFPEVQGIMGRYYALGQGESAEVANAIADHYKPLGPSDSCPTAPVAVAVALADKIDTLVGFFAIDEKPTGSKDPYALRRAALGVIRLVLENGLRVKLAEVFAAAHSAYKVSGFAPAGSVGGDLMSFFADRLKVVLREQGVRHDLVDAVFALGGEDDLVRLLARVKALQAFVGSEEGANLLAAYKRASNIVRIEEKKDGRSYEGQIDISQLVTAEEQALYSSLGEVDDIAEPYIAKEDFAGTMAALAKLRGPVDAFFDKVTVNAEDKELRANRLRLLTQIRRTLNAVAEFSKIEG</sequence>
<keyword evidence="8 11" id="KW-0648">Protein biosynthesis</keyword>
<evidence type="ECO:0000256" key="2">
    <source>
        <dbReference type="ARBA" id="ARBA00008226"/>
    </source>
</evidence>
<evidence type="ECO:0000256" key="11">
    <source>
        <dbReference type="HAMAP-Rule" id="MF_00255"/>
    </source>
</evidence>
<organism evidence="13 14">
    <name type="scientific">Azospirillum thiophilum</name>
    <dbReference type="NCBI Taxonomy" id="528244"/>
    <lineage>
        <taxon>Bacteria</taxon>
        <taxon>Pseudomonadati</taxon>
        <taxon>Pseudomonadota</taxon>
        <taxon>Alphaproteobacteria</taxon>
        <taxon>Rhodospirillales</taxon>
        <taxon>Azospirillaceae</taxon>
        <taxon>Azospirillum</taxon>
    </lineage>
</organism>
<accession>A0AAC9EX89</accession>
<reference evidence="13 14" key="2">
    <citation type="journal article" date="2016" name="Genome Announc.">
        <title>Complete Genome Sequence of a Strain of Azospirillum thiophilum Isolated from a Sulfide Spring.</title>
        <authorList>
            <person name="Fomenkov A."/>
            <person name="Vincze T."/>
            <person name="Grabovich M."/>
            <person name="Anton B.P."/>
            <person name="Dubinina G."/>
            <person name="Orlova M."/>
            <person name="Belousova E."/>
            <person name="Roberts R.J."/>
        </authorList>
    </citation>
    <scope>NUCLEOTIDE SEQUENCE [LARGE SCALE GENOMIC DNA]</scope>
    <source>
        <strain evidence="13 14">BV-S</strain>
    </source>
</reference>
<dbReference type="GO" id="GO:0006426">
    <property type="term" value="P:glycyl-tRNA aminoacylation"/>
    <property type="evidence" value="ECO:0007669"/>
    <property type="project" value="UniProtKB-UniRule"/>
</dbReference>
<dbReference type="PANTHER" id="PTHR30075">
    <property type="entry name" value="GLYCYL-TRNA SYNTHETASE"/>
    <property type="match status" value="1"/>
</dbReference>
<keyword evidence="5 11" id="KW-0436">Ligase</keyword>
<feature type="domain" description="DALR anticodon binding" evidence="12">
    <location>
        <begin position="581"/>
        <end position="686"/>
    </location>
</feature>
<dbReference type="InterPro" id="IPR006194">
    <property type="entry name" value="Gly-tRNA-synth_heterodimer"/>
</dbReference>
<dbReference type="GO" id="GO:0004814">
    <property type="term" value="F:arginine-tRNA ligase activity"/>
    <property type="evidence" value="ECO:0007669"/>
    <property type="project" value="InterPro"/>
</dbReference>
<gene>
    <name evidence="11" type="primary">glyS</name>
    <name evidence="13" type="ORF">AL072_07565</name>
</gene>
<dbReference type="GO" id="GO:0005829">
    <property type="term" value="C:cytosol"/>
    <property type="evidence" value="ECO:0007669"/>
    <property type="project" value="TreeGrafter"/>
</dbReference>
<dbReference type="GO" id="GO:0005524">
    <property type="term" value="F:ATP binding"/>
    <property type="evidence" value="ECO:0007669"/>
    <property type="project" value="UniProtKB-UniRule"/>
</dbReference>
<dbReference type="GO" id="GO:0004820">
    <property type="term" value="F:glycine-tRNA ligase activity"/>
    <property type="evidence" value="ECO:0007669"/>
    <property type="project" value="UniProtKB-UniRule"/>
</dbReference>
<dbReference type="Gene3D" id="1.10.730.10">
    <property type="entry name" value="Isoleucyl-tRNA Synthetase, Domain 1"/>
    <property type="match status" value="1"/>
</dbReference>
<comment type="similarity">
    <text evidence="2 11">Belongs to the class-II aminoacyl-tRNA synthetase family.</text>
</comment>
<protein>
    <recommendedName>
        <fullName evidence="11">Glycine--tRNA ligase beta subunit</fullName>
        <ecNumber evidence="11">6.1.1.14</ecNumber>
    </recommendedName>
    <alternativeName>
        <fullName evidence="11">Glycyl-tRNA synthetase beta subunit</fullName>
        <shortName evidence="11">GlyRS</shortName>
    </alternativeName>
</protein>
<dbReference type="SUPFAM" id="SSF109604">
    <property type="entry name" value="HD-domain/PDEase-like"/>
    <property type="match status" value="1"/>
</dbReference>
<dbReference type="Pfam" id="PF05746">
    <property type="entry name" value="DALR_1"/>
    <property type="match status" value="1"/>
</dbReference>
<evidence type="ECO:0000256" key="5">
    <source>
        <dbReference type="ARBA" id="ARBA00022598"/>
    </source>
</evidence>
<dbReference type="PRINTS" id="PR01045">
    <property type="entry name" value="TRNASYNTHGB"/>
</dbReference>
<proteinExistence type="inferred from homology"/>
<dbReference type="EC" id="6.1.1.14" evidence="11"/>
<dbReference type="GO" id="GO:0006420">
    <property type="term" value="P:arginyl-tRNA aminoacylation"/>
    <property type="evidence" value="ECO:0007669"/>
    <property type="project" value="InterPro"/>
</dbReference>
<dbReference type="Proteomes" id="UP000069935">
    <property type="component" value="Chromosome 1"/>
</dbReference>
<dbReference type="RefSeq" id="WP_045580842.1">
    <property type="nucleotide sequence ID" value="NZ_CP012401.1"/>
</dbReference>
<evidence type="ECO:0000313" key="14">
    <source>
        <dbReference type="Proteomes" id="UP000069935"/>
    </source>
</evidence>
<comment type="catalytic activity">
    <reaction evidence="10 11">
        <text>tRNA(Gly) + glycine + ATP = glycyl-tRNA(Gly) + AMP + diphosphate</text>
        <dbReference type="Rhea" id="RHEA:16013"/>
        <dbReference type="Rhea" id="RHEA-COMP:9664"/>
        <dbReference type="Rhea" id="RHEA-COMP:9683"/>
        <dbReference type="ChEBI" id="CHEBI:30616"/>
        <dbReference type="ChEBI" id="CHEBI:33019"/>
        <dbReference type="ChEBI" id="CHEBI:57305"/>
        <dbReference type="ChEBI" id="CHEBI:78442"/>
        <dbReference type="ChEBI" id="CHEBI:78522"/>
        <dbReference type="ChEBI" id="CHEBI:456215"/>
        <dbReference type="EC" id="6.1.1.14"/>
    </reaction>
</comment>
<dbReference type="PROSITE" id="PS50861">
    <property type="entry name" value="AA_TRNA_LIGASE_II_GLYAB"/>
    <property type="match status" value="1"/>
</dbReference>
<dbReference type="AlphaFoldDB" id="A0AAC9EX89"/>
<keyword evidence="7 11" id="KW-0067">ATP-binding</keyword>
<name>A0AAC9EX89_9PROT</name>
<dbReference type="InterPro" id="IPR008909">
    <property type="entry name" value="DALR_anticod-bd"/>
</dbReference>
<evidence type="ECO:0000256" key="6">
    <source>
        <dbReference type="ARBA" id="ARBA00022741"/>
    </source>
</evidence>
<dbReference type="KEGG" id="ati:AL072_07565"/>
<dbReference type="HAMAP" id="MF_00255">
    <property type="entry name" value="Gly_tRNA_synth_beta"/>
    <property type="match status" value="1"/>
</dbReference>
<evidence type="ECO:0000313" key="13">
    <source>
        <dbReference type="EMBL" id="ALG70796.1"/>
    </source>
</evidence>
<evidence type="ECO:0000256" key="1">
    <source>
        <dbReference type="ARBA" id="ARBA00004496"/>
    </source>
</evidence>
<evidence type="ECO:0000256" key="4">
    <source>
        <dbReference type="ARBA" id="ARBA00022490"/>
    </source>
</evidence>
<dbReference type="EMBL" id="CP012401">
    <property type="protein sequence ID" value="ALG70796.1"/>
    <property type="molecule type" value="Genomic_DNA"/>
</dbReference>
<keyword evidence="6 11" id="KW-0547">Nucleotide-binding</keyword>
<evidence type="ECO:0000256" key="8">
    <source>
        <dbReference type="ARBA" id="ARBA00022917"/>
    </source>
</evidence>